<protein>
    <submittedName>
        <fullName evidence="3">LPS export ABC transporter periplasmic protein LptC</fullName>
    </submittedName>
</protein>
<keyword evidence="2" id="KW-0812">Transmembrane</keyword>
<dbReference type="InterPro" id="IPR026265">
    <property type="entry name" value="LptC"/>
</dbReference>
<evidence type="ECO:0000256" key="1">
    <source>
        <dbReference type="SAM" id="MobiDB-lite"/>
    </source>
</evidence>
<keyword evidence="2" id="KW-0472">Membrane</keyword>
<comment type="caution">
    <text evidence="3">The sequence shown here is derived from an EMBL/GenBank/DDBJ whole genome shotgun (WGS) entry which is preliminary data.</text>
</comment>
<dbReference type="Gene3D" id="2.60.450.10">
    <property type="entry name" value="Lipopolysaccharide (LPS) transport protein A like domain"/>
    <property type="match status" value="1"/>
</dbReference>
<proteinExistence type="predicted"/>
<evidence type="ECO:0000256" key="2">
    <source>
        <dbReference type="SAM" id="Phobius"/>
    </source>
</evidence>
<accession>A0A931BR76</accession>
<reference evidence="3" key="1">
    <citation type="submission" date="2020-11" db="EMBL/GenBank/DDBJ databases">
        <authorList>
            <person name="Kim M.K."/>
        </authorList>
    </citation>
    <scope>NUCLEOTIDE SEQUENCE</scope>
    <source>
        <strain evidence="3">BT350</strain>
    </source>
</reference>
<dbReference type="Pfam" id="PF06835">
    <property type="entry name" value="LptC"/>
    <property type="match status" value="1"/>
</dbReference>
<feature type="transmembrane region" description="Helical" evidence="2">
    <location>
        <begin position="40"/>
        <end position="58"/>
    </location>
</feature>
<dbReference type="InterPro" id="IPR010664">
    <property type="entry name" value="LipoPS_assembly_LptC-rel"/>
</dbReference>
<feature type="region of interest" description="Disordered" evidence="1">
    <location>
        <begin position="213"/>
        <end position="245"/>
    </location>
</feature>
<name>A0A931BR76_9HYPH</name>
<dbReference type="EMBL" id="JADQDO010000002">
    <property type="protein sequence ID" value="MBF9233279.1"/>
    <property type="molecule type" value="Genomic_DNA"/>
</dbReference>
<keyword evidence="2" id="KW-1133">Transmembrane helix</keyword>
<evidence type="ECO:0000313" key="3">
    <source>
        <dbReference type="EMBL" id="MBF9233279.1"/>
    </source>
</evidence>
<feature type="compositionally biased region" description="Low complexity" evidence="1">
    <location>
        <begin position="221"/>
        <end position="236"/>
    </location>
</feature>
<organism evidence="3 4">
    <name type="scientific">Microvirga alba</name>
    <dbReference type="NCBI Taxonomy" id="2791025"/>
    <lineage>
        <taxon>Bacteria</taxon>
        <taxon>Pseudomonadati</taxon>
        <taxon>Pseudomonadota</taxon>
        <taxon>Alphaproteobacteria</taxon>
        <taxon>Hyphomicrobiales</taxon>
        <taxon>Methylobacteriaceae</taxon>
        <taxon>Microvirga</taxon>
    </lineage>
</organism>
<dbReference type="AlphaFoldDB" id="A0A931BR76"/>
<gene>
    <name evidence="3" type="primary">lptC</name>
    <name evidence="3" type="ORF">I2H38_07770</name>
</gene>
<evidence type="ECO:0000313" key="4">
    <source>
        <dbReference type="Proteomes" id="UP000599312"/>
    </source>
</evidence>
<dbReference type="RefSeq" id="WP_196271237.1">
    <property type="nucleotide sequence ID" value="NZ_JADQDO010000002.1"/>
</dbReference>
<dbReference type="Proteomes" id="UP000599312">
    <property type="component" value="Unassembled WGS sequence"/>
</dbReference>
<keyword evidence="4" id="KW-1185">Reference proteome</keyword>
<dbReference type="NCBIfam" id="TIGR04409">
    <property type="entry name" value="LptC_YrbK"/>
    <property type="match status" value="1"/>
</dbReference>
<dbReference type="GO" id="GO:0005886">
    <property type="term" value="C:plasma membrane"/>
    <property type="evidence" value="ECO:0007669"/>
    <property type="project" value="InterPro"/>
</dbReference>
<sequence length="245" mass="26648">MAGSRGITRGDRLAEKSGARLRDFSKAHRHSRRVRFAKRAIPLGAFVAIVIIGLIAYLDPFRTIKGLTLGPISVSGTNVTMESPKLTGFRNDNRPYEVTASAATQDVRKPNFVELKDLRARIVTDDKGGAARLEALIGVLDTQKEQMNLRHEVRVRTDAGQEVQLRSAFVDFKAGTVLSEEPVTVSLGNGLIEAMGLEVLENGKVMHFKGRVRTTFEPRESSTSPASPAGSSLLAPPAQPTSFRP</sequence>
<dbReference type="GO" id="GO:0015221">
    <property type="term" value="F:lipopolysaccharide transmembrane transporter activity"/>
    <property type="evidence" value="ECO:0007669"/>
    <property type="project" value="InterPro"/>
</dbReference>